<organism evidence="1 2">
    <name type="scientific">Pseudotamlana haliotis</name>
    <dbReference type="NCBI Taxonomy" id="2614804"/>
    <lineage>
        <taxon>Bacteria</taxon>
        <taxon>Pseudomonadati</taxon>
        <taxon>Bacteroidota</taxon>
        <taxon>Flavobacteriia</taxon>
        <taxon>Flavobacteriales</taxon>
        <taxon>Flavobacteriaceae</taxon>
        <taxon>Pseudotamlana</taxon>
    </lineage>
</organism>
<dbReference type="Proteomes" id="UP000441333">
    <property type="component" value="Unassembled WGS sequence"/>
</dbReference>
<dbReference type="SUPFAM" id="SSF53756">
    <property type="entry name" value="UDP-Glycosyltransferase/glycogen phosphorylase"/>
    <property type="match status" value="1"/>
</dbReference>
<proteinExistence type="predicted"/>
<sequence>MKKILYLDNWNIGYRNFLRLDQKFKERGYETLLVHTTSWMDLEYESESECEGMKLRDISYYKTNRIKKIIKQEKPSAILILNLSFILDRAIVKICKDLNINLYYLAHGKLITVEGQAVFKDNMKKFGESKLSSKIKRKNLLSLYNYFIEMKSIPKFFQFFYKAAQNYTQFTAFPKYSEELKVNKSMVYYPIDYSVMVDEFGFPEDNVIVVGNPELDFFYDTKIVDKEEYCLNELKIKSPNYVAYIDDGLSSIRNWDNNRWLDFLKDVNDVLKKHNLELVIKLHPRRDLSGCESFLDREGIKYYNDIDFKNFVHHSLFVFSHFSSVIVYGLLLNKSIKSPRWGDSVGIEENFPHDVVNYYYSKEDFIKDLFNVNVDEEAIKKYLVSEIGTSFDGNCRDRIVNQVLEGL</sequence>
<protein>
    <submittedName>
        <fullName evidence="1">Uncharacterized protein</fullName>
    </submittedName>
</protein>
<keyword evidence="2" id="KW-1185">Reference proteome</keyword>
<dbReference type="AlphaFoldDB" id="A0A6N6MBU8"/>
<evidence type="ECO:0000313" key="2">
    <source>
        <dbReference type="Proteomes" id="UP000441333"/>
    </source>
</evidence>
<reference evidence="1 2" key="1">
    <citation type="submission" date="2019-09" db="EMBL/GenBank/DDBJ databases">
        <authorList>
            <person name="Cao W.R."/>
        </authorList>
    </citation>
    <scope>NUCLEOTIDE SEQUENCE [LARGE SCALE GENOMIC DNA]</scope>
    <source>
        <strain evidence="1 2">B1N29</strain>
    </source>
</reference>
<dbReference type="RefSeq" id="WP_150940841.1">
    <property type="nucleotide sequence ID" value="NZ_WAAT01000052.1"/>
</dbReference>
<accession>A0A6N6MBU8</accession>
<dbReference type="EMBL" id="WAAT01000052">
    <property type="protein sequence ID" value="KAB1066520.1"/>
    <property type="molecule type" value="Genomic_DNA"/>
</dbReference>
<evidence type="ECO:0000313" key="1">
    <source>
        <dbReference type="EMBL" id="KAB1066520.1"/>
    </source>
</evidence>
<gene>
    <name evidence="1" type="ORF">F6U93_13945</name>
</gene>
<name>A0A6N6MBU8_9FLAO</name>
<comment type="caution">
    <text evidence="1">The sequence shown here is derived from an EMBL/GenBank/DDBJ whole genome shotgun (WGS) entry which is preliminary data.</text>
</comment>